<evidence type="ECO:0000256" key="4">
    <source>
        <dbReference type="ARBA" id="ARBA00022692"/>
    </source>
</evidence>
<dbReference type="AlphaFoldDB" id="A0A075QNS2"/>
<reference evidence="10 11" key="2">
    <citation type="submission" date="2018-09" db="EMBL/GenBank/DDBJ databases">
        <title>Complete genome of Bacillus thuringiensis strain QZL38.</title>
        <authorList>
            <person name="Song F."/>
        </authorList>
    </citation>
    <scope>NUCLEOTIDE SEQUENCE [LARGE SCALE GENOMIC DNA]</scope>
    <source>
        <strain evidence="10 11">QZL38</strain>
    </source>
</reference>
<evidence type="ECO:0000256" key="3">
    <source>
        <dbReference type="ARBA" id="ARBA00022475"/>
    </source>
</evidence>
<evidence type="ECO:0000256" key="6">
    <source>
        <dbReference type="ARBA" id="ARBA00023136"/>
    </source>
</evidence>
<dbReference type="Pfam" id="PF07690">
    <property type="entry name" value="MFS_1"/>
    <property type="match status" value="1"/>
</dbReference>
<dbReference type="PROSITE" id="PS50850">
    <property type="entry name" value="MFS"/>
    <property type="match status" value="1"/>
</dbReference>
<feature type="transmembrane region" description="Helical" evidence="7">
    <location>
        <begin position="314"/>
        <end position="338"/>
    </location>
</feature>
<evidence type="ECO:0000256" key="1">
    <source>
        <dbReference type="ARBA" id="ARBA00004651"/>
    </source>
</evidence>
<evidence type="ECO:0000256" key="7">
    <source>
        <dbReference type="SAM" id="Phobius"/>
    </source>
</evidence>
<dbReference type="PANTHER" id="PTHR43266">
    <property type="entry name" value="MACROLIDE-EFFLUX PROTEIN"/>
    <property type="match status" value="1"/>
</dbReference>
<feature type="transmembrane region" description="Helical" evidence="7">
    <location>
        <begin position="289"/>
        <end position="308"/>
    </location>
</feature>
<feature type="transmembrane region" description="Helical" evidence="7">
    <location>
        <begin position="21"/>
        <end position="44"/>
    </location>
</feature>
<feature type="transmembrane region" description="Helical" evidence="7">
    <location>
        <begin position="79"/>
        <end position="98"/>
    </location>
</feature>
<evidence type="ECO:0000256" key="5">
    <source>
        <dbReference type="ARBA" id="ARBA00022989"/>
    </source>
</evidence>
<feature type="transmembrane region" description="Helical" evidence="7">
    <location>
        <begin position="104"/>
        <end position="122"/>
    </location>
</feature>
<dbReference type="RefSeq" id="WP_061884166.1">
    <property type="nucleotide sequence ID" value="NZ_CP014282.1"/>
</dbReference>
<evidence type="ECO:0000259" key="8">
    <source>
        <dbReference type="PROSITE" id="PS50850"/>
    </source>
</evidence>
<dbReference type="InterPro" id="IPR011701">
    <property type="entry name" value="MFS"/>
</dbReference>
<feature type="domain" description="Major facilitator superfamily (MFS) profile" evidence="8">
    <location>
        <begin position="14"/>
        <end position="403"/>
    </location>
</feature>
<keyword evidence="6 7" id="KW-0472">Membrane</keyword>
<protein>
    <submittedName>
        <fullName evidence="9">KrsE</fullName>
    </submittedName>
    <submittedName>
        <fullName evidence="10">MFS transporter</fullName>
    </submittedName>
</protein>
<organism evidence="9">
    <name type="scientific">Bacillus thuringiensis</name>
    <dbReference type="NCBI Taxonomy" id="1428"/>
    <lineage>
        <taxon>Bacteria</taxon>
        <taxon>Bacillati</taxon>
        <taxon>Bacillota</taxon>
        <taxon>Bacilli</taxon>
        <taxon>Bacillales</taxon>
        <taxon>Bacillaceae</taxon>
        <taxon>Bacillus</taxon>
        <taxon>Bacillus cereus group</taxon>
    </lineage>
</organism>
<evidence type="ECO:0000313" key="10">
    <source>
        <dbReference type="EMBL" id="AYF84492.1"/>
    </source>
</evidence>
<keyword evidence="5 7" id="KW-1133">Transmembrane helix</keyword>
<comment type="subcellular location">
    <subcellularLocation>
        <location evidence="1">Cell membrane</location>
        <topology evidence="1">Multi-pass membrane protein</topology>
    </subcellularLocation>
</comment>
<dbReference type="GO" id="GO:0022857">
    <property type="term" value="F:transmembrane transporter activity"/>
    <property type="evidence" value="ECO:0007669"/>
    <property type="project" value="InterPro"/>
</dbReference>
<name>A0A075QNS2_BACTU</name>
<evidence type="ECO:0000256" key="2">
    <source>
        <dbReference type="ARBA" id="ARBA00022448"/>
    </source>
</evidence>
<dbReference type="Proteomes" id="UP000269847">
    <property type="component" value="Chromosome"/>
</dbReference>
<keyword evidence="2" id="KW-0813">Transport</keyword>
<accession>A0A075QNS2</accession>
<dbReference type="SUPFAM" id="SSF103473">
    <property type="entry name" value="MFS general substrate transporter"/>
    <property type="match status" value="1"/>
</dbReference>
<gene>
    <name evidence="9" type="primary">krsE</name>
    <name evidence="10" type="ORF">D7J84_26550</name>
</gene>
<dbReference type="CDD" id="cd06173">
    <property type="entry name" value="MFS_MefA_like"/>
    <property type="match status" value="1"/>
</dbReference>
<dbReference type="Gene3D" id="1.20.1250.20">
    <property type="entry name" value="MFS general substrate transporter like domains"/>
    <property type="match status" value="1"/>
</dbReference>
<dbReference type="InterPro" id="IPR036259">
    <property type="entry name" value="MFS_trans_sf"/>
</dbReference>
<feature type="transmembrane region" description="Helical" evidence="7">
    <location>
        <begin position="50"/>
        <end position="72"/>
    </location>
</feature>
<dbReference type="EMBL" id="CP032608">
    <property type="protein sequence ID" value="AYF84492.1"/>
    <property type="molecule type" value="Genomic_DNA"/>
</dbReference>
<feature type="transmembrane region" description="Helical" evidence="7">
    <location>
        <begin position="223"/>
        <end position="240"/>
    </location>
</feature>
<dbReference type="PANTHER" id="PTHR43266:SF2">
    <property type="entry name" value="MAJOR FACILITATOR SUPERFAMILY (MFS) PROFILE DOMAIN-CONTAINING PROTEIN"/>
    <property type="match status" value="1"/>
</dbReference>
<dbReference type="EMBL" id="KJ777692">
    <property type="protein sequence ID" value="AIG20548.1"/>
    <property type="molecule type" value="Genomic_DNA"/>
</dbReference>
<dbReference type="InterPro" id="IPR020846">
    <property type="entry name" value="MFS_dom"/>
</dbReference>
<keyword evidence="4 7" id="KW-0812">Transmembrane</keyword>
<proteinExistence type="predicted"/>
<feature type="transmembrane region" description="Helical" evidence="7">
    <location>
        <begin position="260"/>
        <end position="277"/>
    </location>
</feature>
<evidence type="ECO:0000313" key="9">
    <source>
        <dbReference type="EMBL" id="AIG20548.1"/>
    </source>
</evidence>
<feature type="transmembrane region" description="Helical" evidence="7">
    <location>
        <begin position="350"/>
        <end position="369"/>
    </location>
</feature>
<reference evidence="9" key="1">
    <citation type="submission" date="2014-04" db="EMBL/GenBank/DDBJ databases">
        <title>Surfactin export in Bacillus subtilis THY-7 depends on proton motive force and overexpression of specific transporters facilitate surfactin synthesis.</title>
        <authorList>
            <person name="Li X."/>
            <person name="Yang H."/>
            <person name="Zhang D."/>
            <person name="Li X."/>
            <person name="Yu H."/>
            <person name="Shen Z."/>
        </authorList>
    </citation>
    <scope>NUCLEOTIDE SEQUENCE</scope>
    <source>
        <strain evidence="9">HD73</strain>
    </source>
</reference>
<dbReference type="GO" id="GO:0005886">
    <property type="term" value="C:plasma membrane"/>
    <property type="evidence" value="ECO:0007669"/>
    <property type="project" value="UniProtKB-SubCell"/>
</dbReference>
<sequence length="417" mass="45858">MKTTDSKGLLGNRVYLQVFSAYSLLMLGVFIDMLAIMTIVGFEWEVDPTMIGLIPVAYALPGIIFGSWAGVIADRFRKIPIMMFCNLMVGLITIALLFVQDIHWLLVALMIRSIFIVFYYPAQQTLTRQIVSPDLLTKAVSINGIVEQGTKIVGPLIGGMLLSWFQPEFCLIMRAISCLLATLVLIPTIKFKETISKEFVEKQKQSTWTAWVQGWSYVLSNRIILSTMIFVTIAMAVLQLVDSQFPTLFKSLFPHDKSKMGYIISIIGLGGILGALLTQKLKQFQYGRVVCGGMVLMGIGFGGIGLITPSTVFVLAYLISFIAGIGSGLMLVSNQVILQIESDQDQVGRVFGIQSSLTNAVLIISPAMSGPLVHLFGVTQLYVYGGVGLVIIGVIGVSLQKYLWAKHKHEPIRANNF</sequence>
<evidence type="ECO:0000313" key="11">
    <source>
        <dbReference type="Proteomes" id="UP000269847"/>
    </source>
</evidence>
<feature type="transmembrane region" description="Helical" evidence="7">
    <location>
        <begin position="381"/>
        <end position="399"/>
    </location>
</feature>
<keyword evidence="3" id="KW-1003">Cell membrane</keyword>